<dbReference type="Ensembl" id="ENSCCAT00000048859.1">
    <property type="protein sequence ID" value="ENSCCAP00000031109.1"/>
    <property type="gene ID" value="ENSCCAG00000033610.1"/>
</dbReference>
<keyword evidence="15" id="KW-1185">Reference proteome</keyword>
<dbReference type="AlphaFoldDB" id="A0A2K5RSJ5"/>
<dbReference type="GO" id="GO:0045271">
    <property type="term" value="C:respiratory chain complex I"/>
    <property type="evidence" value="ECO:0007669"/>
    <property type="project" value="InterPro"/>
</dbReference>
<accession>A0A2K5RSJ5</accession>
<keyword evidence="6" id="KW-0812">Transmembrane</keyword>
<dbReference type="GeneTree" id="ENSGT01040000243062"/>
<comment type="function">
    <text evidence="1">Accessory subunit of the mitochondrial membrane respiratory chain NADH dehydrogenase (Complex I), that is believed not to be involved in catalysis. Complex I functions in the transfer of electrons from NADH to the respiratory chain. The immediate electron acceptor for the enzyme is believed to be ubiquinone.</text>
</comment>
<evidence type="ECO:0000313" key="15">
    <source>
        <dbReference type="Proteomes" id="UP000233040"/>
    </source>
</evidence>
<feature type="region of interest" description="Disordered" evidence="13">
    <location>
        <begin position="168"/>
        <end position="195"/>
    </location>
</feature>
<dbReference type="GO" id="GO:0006120">
    <property type="term" value="P:mitochondrial electron transport, NADH to ubiquinone"/>
    <property type="evidence" value="ECO:0007669"/>
    <property type="project" value="InterPro"/>
</dbReference>
<comment type="subcellular location">
    <subcellularLocation>
        <location evidence="2">Mitochondrion inner membrane</location>
        <topology evidence="2">Multi-pass membrane protein</topology>
        <orientation evidence="2">Matrix side</orientation>
    </subcellularLocation>
</comment>
<evidence type="ECO:0000256" key="3">
    <source>
        <dbReference type="ARBA" id="ARBA00008699"/>
    </source>
</evidence>
<evidence type="ECO:0000256" key="4">
    <source>
        <dbReference type="ARBA" id="ARBA00011533"/>
    </source>
</evidence>
<evidence type="ECO:0000313" key="14">
    <source>
        <dbReference type="Ensembl" id="ENSCCAP00000031109.1"/>
    </source>
</evidence>
<evidence type="ECO:0000256" key="8">
    <source>
        <dbReference type="ARBA" id="ARBA00022989"/>
    </source>
</evidence>
<proteinExistence type="inferred from homology"/>
<keyword evidence="7" id="KW-0999">Mitochondrion inner membrane</keyword>
<evidence type="ECO:0000256" key="1">
    <source>
        <dbReference type="ARBA" id="ARBA00003195"/>
    </source>
</evidence>
<reference evidence="14" key="2">
    <citation type="submission" date="2025-09" db="UniProtKB">
        <authorList>
            <consortium name="Ensembl"/>
        </authorList>
    </citation>
    <scope>IDENTIFICATION</scope>
</reference>
<sequence length="195" mass="19752">TCWSAVVRSWLIPSGTAAAYSVILHPASNFLDGALRAGRYTFTGAAVGAVFGLTSCITAQVRQKPDDPLNYFLGGCAGGLTMGSRGEASAQHVGAGSHCVVQAGLKLLALTIPPSSASQRAGIIGMSHCPRPPCMETAQMSTCVPAQAGPHNSSGSLPPAGLGAWAWGRHTHHKPGGAGALSEPLKQALGSNPTT</sequence>
<comment type="similarity">
    <text evidence="3">Belongs to the complex I NDUFA11 subunit family.</text>
</comment>
<organism evidence="14 15">
    <name type="scientific">Cebus imitator</name>
    <name type="common">Panamanian white-faced capuchin</name>
    <name type="synonym">Cebus capucinus imitator</name>
    <dbReference type="NCBI Taxonomy" id="2715852"/>
    <lineage>
        <taxon>Eukaryota</taxon>
        <taxon>Metazoa</taxon>
        <taxon>Chordata</taxon>
        <taxon>Craniata</taxon>
        <taxon>Vertebrata</taxon>
        <taxon>Euteleostomi</taxon>
        <taxon>Mammalia</taxon>
        <taxon>Eutheria</taxon>
        <taxon>Euarchontoglires</taxon>
        <taxon>Primates</taxon>
        <taxon>Haplorrhini</taxon>
        <taxon>Platyrrhini</taxon>
        <taxon>Cebidae</taxon>
        <taxon>Cebinae</taxon>
        <taxon>Cebus</taxon>
    </lineage>
</organism>
<dbReference type="GO" id="GO:0005743">
    <property type="term" value="C:mitochondrial inner membrane"/>
    <property type="evidence" value="ECO:0007669"/>
    <property type="project" value="UniProtKB-SubCell"/>
</dbReference>
<dbReference type="PRINTS" id="PR02045">
    <property type="entry name" value="F138DOMAIN"/>
</dbReference>
<evidence type="ECO:0000256" key="11">
    <source>
        <dbReference type="ARBA" id="ARBA00030608"/>
    </source>
</evidence>
<evidence type="ECO:0000256" key="13">
    <source>
        <dbReference type="SAM" id="MobiDB-lite"/>
    </source>
</evidence>
<dbReference type="InterPro" id="IPR039205">
    <property type="entry name" value="NDUFA11"/>
</dbReference>
<dbReference type="PANTHER" id="PTHR21382">
    <property type="entry name" value="NADH-UBIQUINONE OXIDOREDUCTASE SUBUNIT"/>
    <property type="match status" value="1"/>
</dbReference>
<name>A0A2K5RSJ5_CEBIM</name>
<evidence type="ECO:0000256" key="7">
    <source>
        <dbReference type="ARBA" id="ARBA00022792"/>
    </source>
</evidence>
<dbReference type="PANTHER" id="PTHR21382:SF1">
    <property type="entry name" value="NADH DEHYDROGENASE [UBIQUINONE] 1 ALPHA SUBCOMPLEX SUBUNIT 11"/>
    <property type="match status" value="1"/>
</dbReference>
<evidence type="ECO:0000256" key="5">
    <source>
        <dbReference type="ARBA" id="ARBA00018191"/>
    </source>
</evidence>
<dbReference type="STRING" id="9516.ENSCCAP00000031109"/>
<evidence type="ECO:0000256" key="6">
    <source>
        <dbReference type="ARBA" id="ARBA00022692"/>
    </source>
</evidence>
<keyword evidence="10" id="KW-0472">Membrane</keyword>
<comment type="subunit">
    <text evidence="4">Complex I is composed of 45 different subunits.</text>
</comment>
<keyword evidence="8" id="KW-1133">Transmembrane helix</keyword>
<keyword evidence="9" id="KW-0496">Mitochondrion</keyword>
<protein>
    <recommendedName>
        <fullName evidence="5">NADH dehydrogenase [ubiquinone] 1 alpha subcomplex subunit 11</fullName>
    </recommendedName>
    <alternativeName>
        <fullName evidence="11">Complex I-B14.7</fullName>
    </alternativeName>
    <alternativeName>
        <fullName evidence="12">NADH-ubiquinone oxidoreductase subunit B14.7</fullName>
    </alternativeName>
</protein>
<evidence type="ECO:0000256" key="2">
    <source>
        <dbReference type="ARBA" id="ARBA00004292"/>
    </source>
</evidence>
<evidence type="ECO:0000256" key="12">
    <source>
        <dbReference type="ARBA" id="ARBA00031497"/>
    </source>
</evidence>
<evidence type="ECO:0000256" key="9">
    <source>
        <dbReference type="ARBA" id="ARBA00023128"/>
    </source>
</evidence>
<evidence type="ECO:0000256" key="10">
    <source>
        <dbReference type="ARBA" id="ARBA00023136"/>
    </source>
</evidence>
<dbReference type="Proteomes" id="UP000233040">
    <property type="component" value="Unassembled WGS sequence"/>
</dbReference>
<reference evidence="14" key="1">
    <citation type="submission" date="2025-08" db="UniProtKB">
        <authorList>
            <consortium name="Ensembl"/>
        </authorList>
    </citation>
    <scope>IDENTIFICATION</scope>
</reference>